<gene>
    <name evidence="1" type="ORF">EV194_11281</name>
</gene>
<dbReference type="InterPro" id="IPR029044">
    <property type="entry name" value="Nucleotide-diphossugar_trans"/>
</dbReference>
<reference evidence="1 2" key="1">
    <citation type="submission" date="2019-03" db="EMBL/GenBank/DDBJ databases">
        <title>Genomic Encyclopedia of Type Strains, Phase IV (KMG-IV): sequencing the most valuable type-strain genomes for metagenomic binning, comparative biology and taxonomic classification.</title>
        <authorList>
            <person name="Goeker M."/>
        </authorList>
    </citation>
    <scope>NUCLEOTIDE SEQUENCE [LARGE SCALE GENOMIC DNA]</scope>
    <source>
        <strain evidence="1 2">DSM 24179</strain>
    </source>
</reference>
<organism evidence="1 2">
    <name type="scientific">Natronoflexus pectinivorans</name>
    <dbReference type="NCBI Taxonomy" id="682526"/>
    <lineage>
        <taxon>Bacteria</taxon>
        <taxon>Pseudomonadati</taxon>
        <taxon>Bacteroidota</taxon>
        <taxon>Bacteroidia</taxon>
        <taxon>Marinilabiliales</taxon>
        <taxon>Marinilabiliaceae</taxon>
        <taxon>Natronoflexus</taxon>
    </lineage>
</organism>
<dbReference type="Gene3D" id="3.90.550.10">
    <property type="entry name" value="Spore Coat Polysaccharide Biosynthesis Protein SpsA, Chain A"/>
    <property type="match status" value="1"/>
</dbReference>
<accession>A0A4R2GFB3</accession>
<proteinExistence type="predicted"/>
<dbReference type="GO" id="GO:0008781">
    <property type="term" value="F:N-acylneuraminate cytidylyltransferase activity"/>
    <property type="evidence" value="ECO:0007669"/>
    <property type="project" value="TreeGrafter"/>
</dbReference>
<dbReference type="Pfam" id="PF02348">
    <property type="entry name" value="CTP_transf_3"/>
    <property type="match status" value="1"/>
</dbReference>
<dbReference type="Proteomes" id="UP000295221">
    <property type="component" value="Unassembled WGS sequence"/>
</dbReference>
<dbReference type="SUPFAM" id="SSF53448">
    <property type="entry name" value="Nucleotide-diphospho-sugar transferases"/>
    <property type="match status" value="1"/>
</dbReference>
<evidence type="ECO:0000313" key="2">
    <source>
        <dbReference type="Proteomes" id="UP000295221"/>
    </source>
</evidence>
<evidence type="ECO:0000313" key="1">
    <source>
        <dbReference type="EMBL" id="TCO06857.1"/>
    </source>
</evidence>
<dbReference type="RefSeq" id="WP_165921900.1">
    <property type="nucleotide sequence ID" value="NZ_SLWK01000012.1"/>
</dbReference>
<dbReference type="InterPro" id="IPR050793">
    <property type="entry name" value="CMP-NeuNAc_synthase"/>
</dbReference>
<comment type="caution">
    <text evidence="1">The sequence shown here is derived from an EMBL/GenBank/DDBJ whole genome shotgun (WGS) entry which is preliminary data.</text>
</comment>
<dbReference type="PANTHER" id="PTHR21485">
    <property type="entry name" value="HAD SUPERFAMILY MEMBERS CMAS AND KDSC"/>
    <property type="match status" value="1"/>
</dbReference>
<dbReference type="EMBL" id="SLWK01000012">
    <property type="protein sequence ID" value="TCO06857.1"/>
    <property type="molecule type" value="Genomic_DNA"/>
</dbReference>
<sequence>MSSEIIGFVAFRKGSKRLPQKNGKLLGGKPLYQIALDRLVRLKEKGLIHKIVASTDSEEWQEACRNVYADEVIIHKRNEAISGDLVNEGEVILDFFSQAPHLRGSAVLLTLCTYPFLKTEVLTEIVEKYNAVLANVYAIKEAHHMPQKLLRLNENGELRPYLFDSMQSFEANTKKLKEKHPVSFYSTGAFLIHNACEALSNDMNLWNSDKIYGVNDDSFHIDVDTPEDFELAEVYMEYLLRKKIANY</sequence>
<dbReference type="PANTHER" id="PTHR21485:SF3">
    <property type="entry name" value="N-ACYLNEURAMINATE CYTIDYLYLTRANSFERASE"/>
    <property type="match status" value="1"/>
</dbReference>
<dbReference type="InterPro" id="IPR003329">
    <property type="entry name" value="Cytidylyl_trans"/>
</dbReference>
<keyword evidence="2" id="KW-1185">Reference proteome</keyword>
<protein>
    <submittedName>
        <fullName evidence="1">CMP-N-acetylneuraminic acid synthetase</fullName>
    </submittedName>
</protein>
<dbReference type="AlphaFoldDB" id="A0A4R2GFB3"/>
<name>A0A4R2GFB3_9BACT</name>